<organism evidence="7 8">
    <name type="scientific">Priapulus caudatus</name>
    <name type="common">Priapulid worm</name>
    <dbReference type="NCBI Taxonomy" id="37621"/>
    <lineage>
        <taxon>Eukaryota</taxon>
        <taxon>Metazoa</taxon>
        <taxon>Ecdysozoa</taxon>
        <taxon>Scalidophora</taxon>
        <taxon>Priapulida</taxon>
        <taxon>Priapulimorpha</taxon>
        <taxon>Priapulimorphida</taxon>
        <taxon>Priapulidae</taxon>
        <taxon>Priapulus</taxon>
    </lineage>
</organism>
<dbReference type="Pfam" id="PF02205">
    <property type="entry name" value="WH2"/>
    <property type="match status" value="1"/>
</dbReference>
<dbReference type="CDD" id="cd22062">
    <property type="entry name" value="WH2_DdVASP-like"/>
    <property type="match status" value="1"/>
</dbReference>
<evidence type="ECO:0000259" key="4">
    <source>
        <dbReference type="PROSITE" id="PS50011"/>
    </source>
</evidence>
<dbReference type="PROSITE" id="PS51082">
    <property type="entry name" value="WH2"/>
    <property type="match status" value="1"/>
</dbReference>
<dbReference type="SMART" id="SM00312">
    <property type="entry name" value="PX"/>
    <property type="match status" value="1"/>
</dbReference>
<evidence type="ECO:0000313" key="7">
    <source>
        <dbReference type="Proteomes" id="UP000695022"/>
    </source>
</evidence>
<proteinExistence type="predicted"/>
<feature type="compositionally biased region" description="Pro residues" evidence="3">
    <location>
        <begin position="507"/>
        <end position="519"/>
    </location>
</feature>
<feature type="domain" description="WH2" evidence="6">
    <location>
        <begin position="543"/>
        <end position="562"/>
    </location>
</feature>
<evidence type="ECO:0000256" key="3">
    <source>
        <dbReference type="SAM" id="MobiDB-lite"/>
    </source>
</evidence>
<feature type="domain" description="PX" evidence="5">
    <location>
        <begin position="14"/>
        <end position="125"/>
    </location>
</feature>
<dbReference type="PANTHER" id="PTHR22999:SF40">
    <property type="entry name" value="PX DOMAIN-CONTAINING PROTEIN KINASE-LIKE PROTEIN"/>
    <property type="match status" value="1"/>
</dbReference>
<dbReference type="InterPro" id="IPR003124">
    <property type="entry name" value="WH2_dom"/>
</dbReference>
<feature type="compositionally biased region" description="Basic residues" evidence="3">
    <location>
        <begin position="437"/>
        <end position="448"/>
    </location>
</feature>
<dbReference type="RefSeq" id="XP_014671764.1">
    <property type="nucleotide sequence ID" value="XM_014816278.1"/>
</dbReference>
<dbReference type="InterPro" id="IPR051837">
    <property type="entry name" value="SortingNexin/PXDomain-PKLike"/>
</dbReference>
<gene>
    <name evidence="8 9" type="primary">LOC106812407</name>
</gene>
<dbReference type="RefSeq" id="XP_014671765.1">
    <property type="nucleotide sequence ID" value="XM_014816279.1"/>
</dbReference>
<dbReference type="PROSITE" id="PS50011">
    <property type="entry name" value="PROTEIN_KINASE_DOM"/>
    <property type="match status" value="1"/>
</dbReference>
<accession>A0ABM1EHU3</accession>
<evidence type="ECO:0000259" key="5">
    <source>
        <dbReference type="PROSITE" id="PS50195"/>
    </source>
</evidence>
<feature type="compositionally biased region" description="Low complexity" evidence="3">
    <location>
        <begin position="520"/>
        <end position="537"/>
    </location>
</feature>
<reference evidence="8 9" key="1">
    <citation type="submission" date="2025-05" db="UniProtKB">
        <authorList>
            <consortium name="RefSeq"/>
        </authorList>
    </citation>
    <scope>IDENTIFICATION</scope>
</reference>
<feature type="region of interest" description="Disordered" evidence="3">
    <location>
        <begin position="426"/>
        <end position="572"/>
    </location>
</feature>
<feature type="compositionally biased region" description="Basic and acidic residues" evidence="3">
    <location>
        <begin position="560"/>
        <end position="572"/>
    </location>
</feature>
<dbReference type="Gene3D" id="3.30.1520.10">
    <property type="entry name" value="Phox-like domain"/>
    <property type="match status" value="1"/>
</dbReference>
<sequence>MMDILEKPPAGHVLDDTQPLSCIIEAAQTVQGHTDYVIKVQRGPIPENCWRVTRRYSDFASLNATLQTYSIDLSLPSKKVFGNLDREFVAERQQGLQSYLDALAGHLMVSSNILVKKFLDPESYAINYQESALQHVSMFFRSEPKWEMSEVQQDIGWRIKKQYFMVKHVDRPKHRQLLTWASLGPDNFLSTKDLDSIMRLLPSLKHPFILPITFAMANENGGLAIRTYISEGTLRDRVYKTRPRQPYLKKYGKPKSVTPLPQNEIKTFGRQILEALKFLHDKGLPYGHLHAGNVIIDNGSCKLLDVENHLLGLPGFYRSYITLLKRASSTEAIDVYCFGHVLYEMAVGTPLASATCDSLPSCCSPQVRSVLEMVLTSEALRTGLPDVATLIAQPLFSDVPVSYLEKPQMKVSSRLREAIQKSKEAMETRLKEEKKAITQHKRISKAQAKHMSEEEKKKRKKKALSAARIAQNSSSEQVNGGVSGDSSSSRSTTPQMAGTLSPTPQVLTPPLPPPPPGTLPAPISQPSQPSAIPVSSPTLPSSDRGALLGSIQGFSKSALKKAETEDKSAPRM</sequence>
<evidence type="ECO:0000313" key="9">
    <source>
        <dbReference type="RefSeq" id="XP_014671765.1"/>
    </source>
</evidence>
<dbReference type="Proteomes" id="UP000695022">
    <property type="component" value="Unplaced"/>
</dbReference>
<evidence type="ECO:0000259" key="6">
    <source>
        <dbReference type="PROSITE" id="PS51082"/>
    </source>
</evidence>
<dbReference type="InterPro" id="IPR001683">
    <property type="entry name" value="PX_dom"/>
</dbReference>
<evidence type="ECO:0000313" key="8">
    <source>
        <dbReference type="RefSeq" id="XP_014671764.1"/>
    </source>
</evidence>
<dbReference type="InterPro" id="IPR036871">
    <property type="entry name" value="PX_dom_sf"/>
</dbReference>
<dbReference type="SUPFAM" id="SSF56112">
    <property type="entry name" value="Protein kinase-like (PK-like)"/>
    <property type="match status" value="1"/>
</dbReference>
<evidence type="ECO:0000256" key="1">
    <source>
        <dbReference type="ARBA" id="ARBA00004496"/>
    </source>
</evidence>
<protein>
    <submittedName>
        <fullName evidence="8 9">PX domain-containing protein kinase-like protein isoform X1</fullName>
    </submittedName>
</protein>
<evidence type="ECO:0000256" key="2">
    <source>
        <dbReference type="ARBA" id="ARBA00022490"/>
    </source>
</evidence>
<keyword evidence="7" id="KW-1185">Reference proteome</keyword>
<keyword evidence="2" id="KW-0963">Cytoplasm</keyword>
<dbReference type="PANTHER" id="PTHR22999">
    <property type="entry name" value="PX SERINE/THREONINE KINASE PXK"/>
    <property type="match status" value="1"/>
</dbReference>
<dbReference type="SUPFAM" id="SSF64268">
    <property type="entry name" value="PX domain"/>
    <property type="match status" value="1"/>
</dbReference>
<feature type="domain" description="Protein kinase" evidence="4">
    <location>
        <begin position="113"/>
        <end position="443"/>
    </location>
</feature>
<dbReference type="InterPro" id="IPR000719">
    <property type="entry name" value="Prot_kinase_dom"/>
</dbReference>
<name>A0ABM1EHU3_PRICU</name>
<dbReference type="SMART" id="SM00220">
    <property type="entry name" value="S_TKc"/>
    <property type="match status" value="1"/>
</dbReference>
<dbReference type="Gene3D" id="1.10.510.10">
    <property type="entry name" value="Transferase(Phosphotransferase) domain 1"/>
    <property type="match status" value="1"/>
</dbReference>
<dbReference type="InterPro" id="IPR011009">
    <property type="entry name" value="Kinase-like_dom_sf"/>
</dbReference>
<dbReference type="PROSITE" id="PS50195">
    <property type="entry name" value="PX"/>
    <property type="match status" value="1"/>
</dbReference>
<comment type="subcellular location">
    <subcellularLocation>
        <location evidence="1">Cytoplasm</location>
    </subcellularLocation>
</comment>
<feature type="compositionally biased region" description="Basic and acidic residues" evidence="3">
    <location>
        <begin position="426"/>
        <end position="436"/>
    </location>
</feature>
<dbReference type="Pfam" id="PF00787">
    <property type="entry name" value="PX"/>
    <property type="match status" value="1"/>
</dbReference>
<dbReference type="GeneID" id="106812407"/>